<dbReference type="PROSITE" id="PS51257">
    <property type="entry name" value="PROKAR_LIPOPROTEIN"/>
    <property type="match status" value="1"/>
</dbReference>
<evidence type="ECO:0000313" key="3">
    <source>
        <dbReference type="Proteomes" id="UP000703295"/>
    </source>
</evidence>
<sequence>MKTTKFMTMALLLAAASAGMSSCSVSDNEKSPEQVEDPIKDAVEYYIVGQVTANGSALSGVTVTTTGIDAVTTDDNGQFTLTVNELKDYALEFAKDGYLKASTSVSLAGLSNRSSVSVSIQMTQVAAEASISNTQDVLIEANSEDNTTDVSHATSESAVANITSVGAYVPQEAIAEGTKLSMTEYVPEATSTTVAQSSSSPILAVHVAISSGSVTATPENPVVLSVKNPATTGTAFQKVTVYKSTKSRADESLGEAVYDAATNSYNLDLTSGELNGSYEFRVAYTRSASTTSSVLKEGKVDNSGNFAAQMDVTLAYNAQAGWSYTSAPSGALADLVKNAIAAQEGTEGVYTVNYSEKTNVSGNYIMYWKAEGKFNTITYTFPLMNGNLTAILKKFMGVTFTYTNVSADQHSGGTGSTTGSL</sequence>
<accession>A0ABS2EXM5</accession>
<reference evidence="2 3" key="1">
    <citation type="journal article" date="2021" name="Sci. Rep.">
        <title>The distribution of antibiotic resistance genes in chicken gut microbiota commensals.</title>
        <authorList>
            <person name="Juricova H."/>
            <person name="Matiasovicova J."/>
            <person name="Kubasova T."/>
            <person name="Cejkova D."/>
            <person name="Rychlik I."/>
        </authorList>
    </citation>
    <scope>NUCLEOTIDE SEQUENCE [LARGE SCALE GENOMIC DNA]</scope>
    <source>
        <strain evidence="2 3">An801</strain>
    </source>
</reference>
<dbReference type="RefSeq" id="WP_204476201.1">
    <property type="nucleotide sequence ID" value="NZ_JACJJW010000027.1"/>
</dbReference>
<feature type="signal peptide" evidence="1">
    <location>
        <begin position="1"/>
        <end position="26"/>
    </location>
</feature>
<evidence type="ECO:0000313" key="2">
    <source>
        <dbReference type="EMBL" id="MBM6759030.1"/>
    </source>
</evidence>
<name>A0ABS2EXM5_9BACE</name>
<evidence type="ECO:0000256" key="1">
    <source>
        <dbReference type="SAM" id="SignalP"/>
    </source>
</evidence>
<feature type="chain" id="PRO_5045952485" description="Carboxypeptidase regulatory-like domain-containing protein" evidence="1">
    <location>
        <begin position="27"/>
        <end position="421"/>
    </location>
</feature>
<evidence type="ECO:0008006" key="4">
    <source>
        <dbReference type="Google" id="ProtNLM"/>
    </source>
</evidence>
<protein>
    <recommendedName>
        <fullName evidence="4">Carboxypeptidase regulatory-like domain-containing protein</fullName>
    </recommendedName>
</protein>
<keyword evidence="3" id="KW-1185">Reference proteome</keyword>
<dbReference type="InterPro" id="IPR008969">
    <property type="entry name" value="CarboxyPept-like_regulatory"/>
</dbReference>
<comment type="caution">
    <text evidence="2">The sequence shown here is derived from an EMBL/GenBank/DDBJ whole genome shotgun (WGS) entry which is preliminary data.</text>
</comment>
<dbReference type="Gene3D" id="2.60.40.1120">
    <property type="entry name" value="Carboxypeptidase-like, regulatory domain"/>
    <property type="match status" value="1"/>
</dbReference>
<gene>
    <name evidence="2" type="ORF">H6A31_10130</name>
</gene>
<keyword evidence="1" id="KW-0732">Signal</keyword>
<dbReference type="EMBL" id="JACJJW010000027">
    <property type="protein sequence ID" value="MBM6759030.1"/>
    <property type="molecule type" value="Genomic_DNA"/>
</dbReference>
<proteinExistence type="predicted"/>
<dbReference type="SUPFAM" id="SSF49464">
    <property type="entry name" value="Carboxypeptidase regulatory domain-like"/>
    <property type="match status" value="1"/>
</dbReference>
<dbReference type="Proteomes" id="UP000703295">
    <property type="component" value="Unassembled WGS sequence"/>
</dbReference>
<organism evidence="2 3">
    <name type="scientific">Bacteroides mediterraneensis</name>
    <dbReference type="NCBI Taxonomy" id="1841856"/>
    <lineage>
        <taxon>Bacteria</taxon>
        <taxon>Pseudomonadati</taxon>
        <taxon>Bacteroidota</taxon>
        <taxon>Bacteroidia</taxon>
        <taxon>Bacteroidales</taxon>
        <taxon>Bacteroidaceae</taxon>
        <taxon>Bacteroides</taxon>
    </lineage>
</organism>